<dbReference type="OrthoDB" id="6120741at2"/>
<protein>
    <submittedName>
        <fullName evidence="1">Uncharacterized protein</fullName>
    </submittedName>
</protein>
<accession>A0A063Y2L3</accession>
<proteinExistence type="predicted"/>
<sequence length="66" mass="7573">MANRFNRWTAEEVIKMNEETFMVEVLDMIKFSPELDETDAGVAATQKKLDAIEQLLQARLNAKQSN</sequence>
<evidence type="ECO:0000313" key="2">
    <source>
        <dbReference type="Proteomes" id="UP000027318"/>
    </source>
</evidence>
<organism evidence="1 2">
    <name type="scientific">Nitrincola lacisaponensis</name>
    <dbReference type="NCBI Taxonomy" id="267850"/>
    <lineage>
        <taxon>Bacteria</taxon>
        <taxon>Pseudomonadati</taxon>
        <taxon>Pseudomonadota</taxon>
        <taxon>Gammaproteobacteria</taxon>
        <taxon>Oceanospirillales</taxon>
        <taxon>Oceanospirillaceae</taxon>
        <taxon>Nitrincola</taxon>
    </lineage>
</organism>
<evidence type="ECO:0000313" key="1">
    <source>
        <dbReference type="EMBL" id="KDE40543.1"/>
    </source>
</evidence>
<dbReference type="RefSeq" id="WP_036544755.1">
    <property type="nucleotide sequence ID" value="NZ_JBKBNO010000001.1"/>
</dbReference>
<gene>
    <name evidence="1" type="ORF">ADINL_1135</name>
</gene>
<reference evidence="1 2" key="1">
    <citation type="journal article" date="2005" name="Int. J. Syst. Evol. Microbiol.">
        <title>Nitrincola lacisaponensis gen. nov., sp. nov., a novel alkaliphilic bacterium isolated from an alkaline, saline lake.</title>
        <authorList>
            <person name="Dimitriu P.A."/>
            <person name="Shukla S.K."/>
            <person name="Conradt J."/>
            <person name="Marquez M.C."/>
            <person name="Ventosa A."/>
            <person name="Maglia A."/>
            <person name="Peyton B.M."/>
            <person name="Pinkart H.C."/>
            <person name="Mormile M.R."/>
        </authorList>
    </citation>
    <scope>NUCLEOTIDE SEQUENCE [LARGE SCALE GENOMIC DNA]</scope>
    <source>
        <strain evidence="1 2">4CA</strain>
    </source>
</reference>
<dbReference type="AlphaFoldDB" id="A0A063Y2L3"/>
<name>A0A063Y2L3_9GAMM</name>
<dbReference type="EMBL" id="JMSZ01000016">
    <property type="protein sequence ID" value="KDE40543.1"/>
    <property type="molecule type" value="Genomic_DNA"/>
</dbReference>
<keyword evidence="2" id="KW-1185">Reference proteome</keyword>
<dbReference type="Proteomes" id="UP000027318">
    <property type="component" value="Unassembled WGS sequence"/>
</dbReference>
<comment type="caution">
    <text evidence="1">The sequence shown here is derived from an EMBL/GenBank/DDBJ whole genome shotgun (WGS) entry which is preliminary data.</text>
</comment>